<organism evidence="6 7">
    <name type="scientific">Pontibacterium sinense</name>
    <dbReference type="NCBI Taxonomy" id="2781979"/>
    <lineage>
        <taxon>Bacteria</taxon>
        <taxon>Pseudomonadati</taxon>
        <taxon>Pseudomonadota</taxon>
        <taxon>Gammaproteobacteria</taxon>
        <taxon>Oceanospirillales</taxon>
        <taxon>Oceanospirillaceae</taxon>
        <taxon>Pontibacterium</taxon>
    </lineage>
</organism>
<evidence type="ECO:0000256" key="1">
    <source>
        <dbReference type="ARBA" id="ARBA00023015"/>
    </source>
</evidence>
<feature type="domain" description="Cyclic nucleotide-binding" evidence="4">
    <location>
        <begin position="23"/>
        <end position="132"/>
    </location>
</feature>
<sequence length="235" mass="25936">MKIPAENLITDSPVKSALRSHHLCSSLSANDLEKLAQSCRLVKLDAEESLFHQGAEAQHFYLVLSGTIKLFRVSPDGLTKVIEVVRQGEAFAEALMFLQQKAYPLNAEAMGKTEVVSVPSQLYKELILATPECAMGVMGNMAMKLHRRINEIETLTLQNTRHRLGNYLFGLLPDPAATSGEIQLPMAKQLIASQLAMQPETFSRLIKEMKVQGLISVKGSRIEVHDVSGLRAFGH</sequence>
<dbReference type="InterPro" id="IPR050397">
    <property type="entry name" value="Env_Response_Regulators"/>
</dbReference>
<keyword evidence="7" id="KW-1185">Reference proteome</keyword>
<evidence type="ECO:0000313" key="6">
    <source>
        <dbReference type="EMBL" id="MBE9399285.1"/>
    </source>
</evidence>
<feature type="domain" description="HTH crp-type" evidence="5">
    <location>
        <begin position="158"/>
        <end position="228"/>
    </location>
</feature>
<dbReference type="InterPro" id="IPR036388">
    <property type="entry name" value="WH-like_DNA-bd_sf"/>
</dbReference>
<dbReference type="GO" id="GO:0005829">
    <property type="term" value="C:cytosol"/>
    <property type="evidence" value="ECO:0007669"/>
    <property type="project" value="TreeGrafter"/>
</dbReference>
<dbReference type="RefSeq" id="WP_193954980.1">
    <property type="nucleotide sequence ID" value="NZ_JADEYS010000024.1"/>
</dbReference>
<proteinExistence type="predicted"/>
<keyword evidence="2" id="KW-0238">DNA-binding</keyword>
<dbReference type="Pfam" id="PF00027">
    <property type="entry name" value="cNMP_binding"/>
    <property type="match status" value="1"/>
</dbReference>
<dbReference type="SMART" id="SM00100">
    <property type="entry name" value="cNMP"/>
    <property type="match status" value="1"/>
</dbReference>
<dbReference type="Proteomes" id="UP000640333">
    <property type="component" value="Unassembled WGS sequence"/>
</dbReference>
<dbReference type="PROSITE" id="PS50042">
    <property type="entry name" value="CNMP_BINDING_3"/>
    <property type="match status" value="1"/>
</dbReference>
<evidence type="ECO:0000256" key="3">
    <source>
        <dbReference type="ARBA" id="ARBA00023163"/>
    </source>
</evidence>
<dbReference type="AlphaFoldDB" id="A0A8J7FX55"/>
<dbReference type="InterPro" id="IPR018490">
    <property type="entry name" value="cNMP-bd_dom_sf"/>
</dbReference>
<evidence type="ECO:0000259" key="4">
    <source>
        <dbReference type="PROSITE" id="PS50042"/>
    </source>
</evidence>
<dbReference type="InterPro" id="IPR012318">
    <property type="entry name" value="HTH_CRP"/>
</dbReference>
<dbReference type="CDD" id="cd00038">
    <property type="entry name" value="CAP_ED"/>
    <property type="match status" value="1"/>
</dbReference>
<dbReference type="Gene3D" id="1.10.10.10">
    <property type="entry name" value="Winged helix-like DNA-binding domain superfamily/Winged helix DNA-binding domain"/>
    <property type="match status" value="1"/>
</dbReference>
<keyword evidence="1" id="KW-0805">Transcription regulation</keyword>
<evidence type="ECO:0000256" key="2">
    <source>
        <dbReference type="ARBA" id="ARBA00023125"/>
    </source>
</evidence>
<dbReference type="SUPFAM" id="SSF46785">
    <property type="entry name" value="Winged helix' DNA-binding domain"/>
    <property type="match status" value="1"/>
</dbReference>
<reference evidence="6" key="1">
    <citation type="submission" date="2020-10" db="EMBL/GenBank/DDBJ databases">
        <title>Bacterium isolated from coastal waters sediment.</title>
        <authorList>
            <person name="Chen R.-J."/>
            <person name="Lu D.-C."/>
            <person name="Zhu K.-L."/>
            <person name="Du Z.-J."/>
        </authorList>
    </citation>
    <scope>NUCLEOTIDE SEQUENCE</scope>
    <source>
        <strain evidence="6">N1Y112</strain>
    </source>
</reference>
<keyword evidence="3" id="KW-0804">Transcription</keyword>
<dbReference type="SMART" id="SM00419">
    <property type="entry name" value="HTH_CRP"/>
    <property type="match status" value="1"/>
</dbReference>
<dbReference type="GO" id="GO:0003677">
    <property type="term" value="F:DNA binding"/>
    <property type="evidence" value="ECO:0007669"/>
    <property type="project" value="UniProtKB-KW"/>
</dbReference>
<dbReference type="Gene3D" id="2.60.120.10">
    <property type="entry name" value="Jelly Rolls"/>
    <property type="match status" value="1"/>
</dbReference>
<accession>A0A8J7FX55</accession>
<dbReference type="PANTHER" id="PTHR24567:SF68">
    <property type="entry name" value="DNA-BINDING TRANSCRIPTIONAL DUAL REGULATOR CRP"/>
    <property type="match status" value="1"/>
</dbReference>
<dbReference type="InterPro" id="IPR036390">
    <property type="entry name" value="WH_DNA-bd_sf"/>
</dbReference>
<evidence type="ECO:0000259" key="5">
    <source>
        <dbReference type="PROSITE" id="PS51063"/>
    </source>
</evidence>
<dbReference type="Pfam" id="PF13545">
    <property type="entry name" value="HTH_Crp_2"/>
    <property type="match status" value="1"/>
</dbReference>
<gene>
    <name evidence="6" type="ORF">IOQ59_18650</name>
</gene>
<dbReference type="GO" id="GO:0003700">
    <property type="term" value="F:DNA-binding transcription factor activity"/>
    <property type="evidence" value="ECO:0007669"/>
    <property type="project" value="TreeGrafter"/>
</dbReference>
<dbReference type="PROSITE" id="PS51063">
    <property type="entry name" value="HTH_CRP_2"/>
    <property type="match status" value="1"/>
</dbReference>
<dbReference type="EMBL" id="JADEYS010000024">
    <property type="protein sequence ID" value="MBE9399285.1"/>
    <property type="molecule type" value="Genomic_DNA"/>
</dbReference>
<dbReference type="PANTHER" id="PTHR24567">
    <property type="entry name" value="CRP FAMILY TRANSCRIPTIONAL REGULATORY PROTEIN"/>
    <property type="match status" value="1"/>
</dbReference>
<dbReference type="InterPro" id="IPR014710">
    <property type="entry name" value="RmlC-like_jellyroll"/>
</dbReference>
<dbReference type="SUPFAM" id="SSF51206">
    <property type="entry name" value="cAMP-binding domain-like"/>
    <property type="match status" value="1"/>
</dbReference>
<evidence type="ECO:0000313" key="7">
    <source>
        <dbReference type="Proteomes" id="UP000640333"/>
    </source>
</evidence>
<dbReference type="InterPro" id="IPR000595">
    <property type="entry name" value="cNMP-bd_dom"/>
</dbReference>
<protein>
    <submittedName>
        <fullName evidence="6">Crp/Fnr family transcriptional regulator</fullName>
    </submittedName>
</protein>
<comment type="caution">
    <text evidence="6">The sequence shown here is derived from an EMBL/GenBank/DDBJ whole genome shotgun (WGS) entry which is preliminary data.</text>
</comment>
<name>A0A8J7FX55_9GAMM</name>